<reference evidence="3 4" key="1">
    <citation type="journal article" date="2012" name="J. Bacteriol.">
        <title>Twenty-one genome sequences from Pseudomonas species and 19 genome sequences from diverse bacteria isolated from the rhizosphere and endosphere of Populus deltoides.</title>
        <authorList>
            <person name="Brown S.D."/>
            <person name="Utturkar S.M."/>
            <person name="Klingeman D.M."/>
            <person name="Johnson C.M."/>
            <person name="Martin S.L."/>
            <person name="Land M.L."/>
            <person name="Lu T.Y."/>
            <person name="Schadt C.W."/>
            <person name="Doktycz M.J."/>
            <person name="Pelletier D.A."/>
        </authorList>
    </citation>
    <scope>NUCLEOTIDE SEQUENCE [LARGE SCALE GENOMIC DNA]</scope>
    <source>
        <strain evidence="3 4">CF314</strain>
    </source>
</reference>
<dbReference type="EMBL" id="AKJY01000062">
    <property type="protein sequence ID" value="EJL70058.1"/>
    <property type="molecule type" value="Genomic_DNA"/>
</dbReference>
<name>J2KA52_9FLAO</name>
<evidence type="ECO:0000256" key="1">
    <source>
        <dbReference type="ARBA" id="ARBA00022729"/>
    </source>
</evidence>
<comment type="caution">
    <text evidence="3">The sequence shown here is derived from an EMBL/GenBank/DDBJ whole genome shotgun (WGS) entry which is preliminary data.</text>
</comment>
<organism evidence="3 4">
    <name type="scientific">Chryseobacterium populi</name>
    <dbReference type="NCBI Taxonomy" id="1144316"/>
    <lineage>
        <taxon>Bacteria</taxon>
        <taxon>Pseudomonadati</taxon>
        <taxon>Bacteroidota</taxon>
        <taxon>Flavobacteriia</taxon>
        <taxon>Flavobacteriales</taxon>
        <taxon>Weeksellaceae</taxon>
        <taxon>Chryseobacterium group</taxon>
        <taxon>Chryseobacterium</taxon>
    </lineage>
</organism>
<dbReference type="InterPro" id="IPR005046">
    <property type="entry name" value="DUF285"/>
</dbReference>
<keyword evidence="4" id="KW-1185">Reference proteome</keyword>
<protein>
    <submittedName>
        <fullName evidence="3">Surface protein 26-residue repeat-containing protein</fullName>
    </submittedName>
</protein>
<dbReference type="Pfam" id="PF18962">
    <property type="entry name" value="Por_Secre_tail"/>
    <property type="match status" value="1"/>
</dbReference>
<gene>
    <name evidence="3" type="ORF">PMI13_02913</name>
</gene>
<dbReference type="PATRIC" id="fig|1144316.3.peg.2932"/>
<feature type="domain" description="Secretion system C-terminal sorting" evidence="2">
    <location>
        <begin position="481"/>
        <end position="546"/>
    </location>
</feature>
<dbReference type="InterPro" id="IPR011889">
    <property type="entry name" value="Liste_lipo_26"/>
</dbReference>
<sequence length="549" mass="61364">MFFFFIISLQCIKAQNEFTTVWKPGNIQPPSNGVPYSSSATQAWLPVRGNDYTISWEEVGYPLHQATLTSVTTTYQILLDFGAPLNPDPQNATYRVKISNGSGNFYQIRFVDSNLFPVSNPVGDTQKLINIEQWGTIAWSSMREAFSGCSFMDVTATDLPNLSNVHDMHNMFFFCSQLTGNPTINNWNISGVTDLQGTFMGCSLFNQPVGNWDTSNVETLAYLFFGATVFNQPLANWNTSNVKLMTAMFHSAEEFNQPIGNWDLSENVNCEFMFANALTFNQPIGNWDISNLIETDHMFYNAAVFNQDIGNWDTSNVTNMNGMFSDATAFNQNIRNWDVSNTIYMSQMFQNAKSFNQDIGIWDTSNVYGFVDMFNGASHFNQNLGQWNLGSLLYAQNMFLNSGLNCQNYNDTLHGWNLNTATPNNINLSSASPLIYSSAQAVAARNNLINNKGWTITGDIYNAECTVLSTSDTAAANAVEIYPNPATDFIYIKNMKESCNYKIFDTSGRIVLQGLLNGENINVSSLIKGNYIIQAISKDKTCSLKLIKK</sequence>
<keyword evidence="1" id="KW-0732">Signal</keyword>
<evidence type="ECO:0000259" key="2">
    <source>
        <dbReference type="Pfam" id="PF18962"/>
    </source>
</evidence>
<dbReference type="AlphaFoldDB" id="J2KA52"/>
<accession>J2KA52</accession>
<dbReference type="NCBIfam" id="TIGR04183">
    <property type="entry name" value="Por_Secre_tail"/>
    <property type="match status" value="1"/>
</dbReference>
<proteinExistence type="predicted"/>
<dbReference type="NCBIfam" id="TIGR02167">
    <property type="entry name" value="Liste_lipo_26"/>
    <property type="match status" value="2"/>
</dbReference>
<dbReference type="Proteomes" id="UP000007509">
    <property type="component" value="Unassembled WGS sequence"/>
</dbReference>
<evidence type="ECO:0000313" key="4">
    <source>
        <dbReference type="Proteomes" id="UP000007509"/>
    </source>
</evidence>
<dbReference type="Pfam" id="PF03382">
    <property type="entry name" value="DUF285"/>
    <property type="match status" value="2"/>
</dbReference>
<dbReference type="InterPro" id="IPR026444">
    <property type="entry name" value="Secre_tail"/>
</dbReference>
<evidence type="ECO:0000313" key="3">
    <source>
        <dbReference type="EMBL" id="EJL70058.1"/>
    </source>
</evidence>